<keyword evidence="3" id="KW-0804">Transcription</keyword>
<keyword evidence="6" id="KW-1185">Reference proteome</keyword>
<dbReference type="PROSITE" id="PS50932">
    <property type="entry name" value="HTH_LACI_2"/>
    <property type="match status" value="1"/>
</dbReference>
<dbReference type="SMART" id="SM00354">
    <property type="entry name" value="HTH_LACI"/>
    <property type="match status" value="1"/>
</dbReference>
<dbReference type="Gene3D" id="1.10.260.40">
    <property type="entry name" value="lambda repressor-like DNA-binding domains"/>
    <property type="match status" value="1"/>
</dbReference>
<keyword evidence="1" id="KW-0805">Transcription regulation</keyword>
<keyword evidence="2" id="KW-0238">DNA-binding</keyword>
<dbReference type="CDD" id="cd06267">
    <property type="entry name" value="PBP1_LacI_sugar_binding-like"/>
    <property type="match status" value="1"/>
</dbReference>
<dbReference type="Gene3D" id="3.40.50.2300">
    <property type="match status" value="2"/>
</dbReference>
<dbReference type="CDD" id="cd01392">
    <property type="entry name" value="HTH_LacI"/>
    <property type="match status" value="1"/>
</dbReference>
<name>A0A3D8JXX6_9BURK</name>
<dbReference type="SUPFAM" id="SSF47413">
    <property type="entry name" value="lambda repressor-like DNA-binding domains"/>
    <property type="match status" value="1"/>
</dbReference>
<evidence type="ECO:0000256" key="3">
    <source>
        <dbReference type="ARBA" id="ARBA00023163"/>
    </source>
</evidence>
<dbReference type="Pfam" id="PF00356">
    <property type="entry name" value="LacI"/>
    <property type="match status" value="1"/>
</dbReference>
<dbReference type="AlphaFoldDB" id="A0A3D8JXX6"/>
<dbReference type="RefSeq" id="WP_115534693.1">
    <property type="nucleotide sequence ID" value="NZ_QRGA01000009.1"/>
</dbReference>
<accession>A0A3D8JXX6</accession>
<evidence type="ECO:0000313" key="5">
    <source>
        <dbReference type="EMBL" id="RDU97506.1"/>
    </source>
</evidence>
<dbReference type="PANTHER" id="PTHR30146:SF120">
    <property type="entry name" value="ALANINE RACEMASE"/>
    <property type="match status" value="1"/>
</dbReference>
<comment type="caution">
    <text evidence="5">The sequence shown here is derived from an EMBL/GenBank/DDBJ whole genome shotgun (WGS) entry which is preliminary data.</text>
</comment>
<dbReference type="GO" id="GO:0000976">
    <property type="term" value="F:transcription cis-regulatory region binding"/>
    <property type="evidence" value="ECO:0007669"/>
    <property type="project" value="TreeGrafter"/>
</dbReference>
<sequence length="346" mass="37029">MPRVTSTAVAKLAGVSRTTVSFVLNGVSGMGISEETRERVLTAAKQLGYVPNALARSLASGSSKTVALLMPHGDHVHVDVDAYLPRFLAGLSLACHKNEYKVLLEPVKDSDRPGTFVDLIDSGRVDGLVVLNPRRLDEAYLCELAEKGFPLVVFGSNLAEQLTVCSIGVDNRAAAKCATEHLLSLGHQRIAHIGFASESYQVVRDRLDGFREALAARKIDADPRWIAFGDYSAQSGYDAMRSMLARAPRMSALFAGNDTIAFGAMAALRDAGLKVPHDVAVVGYDDIPLAAFAAPPLTTMRTEPFNEGIDAAQTLLKIIRGESADGSHRRDVAPLIVRRSCGATAT</sequence>
<evidence type="ECO:0000313" key="6">
    <source>
        <dbReference type="Proteomes" id="UP000256838"/>
    </source>
</evidence>
<evidence type="ECO:0000259" key="4">
    <source>
        <dbReference type="PROSITE" id="PS50932"/>
    </source>
</evidence>
<gene>
    <name evidence="5" type="ORF">DWV00_16590</name>
</gene>
<dbReference type="InterPro" id="IPR000843">
    <property type="entry name" value="HTH_LacI"/>
</dbReference>
<dbReference type="PANTHER" id="PTHR30146">
    <property type="entry name" value="LACI-RELATED TRANSCRIPTIONAL REPRESSOR"/>
    <property type="match status" value="1"/>
</dbReference>
<dbReference type="EMBL" id="QRGA01000009">
    <property type="protein sequence ID" value="RDU97506.1"/>
    <property type="molecule type" value="Genomic_DNA"/>
</dbReference>
<dbReference type="InterPro" id="IPR028082">
    <property type="entry name" value="Peripla_BP_I"/>
</dbReference>
<evidence type="ECO:0000256" key="1">
    <source>
        <dbReference type="ARBA" id="ARBA00023015"/>
    </source>
</evidence>
<dbReference type="GO" id="GO:0003700">
    <property type="term" value="F:DNA-binding transcription factor activity"/>
    <property type="evidence" value="ECO:0007669"/>
    <property type="project" value="TreeGrafter"/>
</dbReference>
<dbReference type="OrthoDB" id="269117at2"/>
<feature type="domain" description="HTH lacI-type" evidence="4">
    <location>
        <begin position="4"/>
        <end position="60"/>
    </location>
</feature>
<protein>
    <submittedName>
        <fullName evidence="5">LacI family transcriptional regulator</fullName>
    </submittedName>
</protein>
<proteinExistence type="predicted"/>
<dbReference type="InterPro" id="IPR010982">
    <property type="entry name" value="Lambda_DNA-bd_dom_sf"/>
</dbReference>
<dbReference type="Pfam" id="PF13377">
    <property type="entry name" value="Peripla_BP_3"/>
    <property type="match status" value="1"/>
</dbReference>
<dbReference type="InterPro" id="IPR046335">
    <property type="entry name" value="LacI/GalR-like_sensor"/>
</dbReference>
<dbReference type="Proteomes" id="UP000256838">
    <property type="component" value="Unassembled WGS sequence"/>
</dbReference>
<reference evidence="5 6" key="1">
    <citation type="submission" date="2018-08" db="EMBL/GenBank/DDBJ databases">
        <title>Paraburkholderia sp. DHOM06 isolated from forest soil.</title>
        <authorList>
            <person name="Gao Z.-H."/>
            <person name="Qiu L.-H."/>
        </authorList>
    </citation>
    <scope>NUCLEOTIDE SEQUENCE [LARGE SCALE GENOMIC DNA]</scope>
    <source>
        <strain evidence="5 6">DHOM06</strain>
    </source>
</reference>
<organism evidence="5 6">
    <name type="scientific">Trinickia dinghuensis</name>
    <dbReference type="NCBI Taxonomy" id="2291023"/>
    <lineage>
        <taxon>Bacteria</taxon>
        <taxon>Pseudomonadati</taxon>
        <taxon>Pseudomonadota</taxon>
        <taxon>Betaproteobacteria</taxon>
        <taxon>Burkholderiales</taxon>
        <taxon>Burkholderiaceae</taxon>
        <taxon>Trinickia</taxon>
    </lineage>
</organism>
<evidence type="ECO:0000256" key="2">
    <source>
        <dbReference type="ARBA" id="ARBA00023125"/>
    </source>
</evidence>
<dbReference type="SUPFAM" id="SSF53822">
    <property type="entry name" value="Periplasmic binding protein-like I"/>
    <property type="match status" value="1"/>
</dbReference>